<dbReference type="EMBL" id="UGSK01000001">
    <property type="protein sequence ID" value="SUB02919.1"/>
    <property type="molecule type" value="Genomic_DNA"/>
</dbReference>
<keyword evidence="2 4" id="KW-0560">Oxidoreductase</keyword>
<reference evidence="4 5" key="1">
    <citation type="submission" date="2018-06" db="EMBL/GenBank/DDBJ databases">
        <authorList>
            <consortium name="Pathogen Informatics"/>
            <person name="Doyle S."/>
        </authorList>
    </citation>
    <scope>NUCLEOTIDE SEQUENCE [LARGE SCALE GENOMIC DNA]</scope>
    <source>
        <strain evidence="4 5">NCTC13350</strain>
    </source>
</reference>
<dbReference type="PANTHER" id="PTHR43673">
    <property type="entry name" value="NAD(P)H NITROREDUCTASE YDGI-RELATED"/>
    <property type="match status" value="1"/>
</dbReference>
<dbReference type="EC" id="1.-.-.-" evidence="4"/>
<accession>A0A379A192</accession>
<gene>
    <name evidence="4" type="primary">yodC</name>
    <name evidence="4" type="ORF">NCTC13350_03896</name>
</gene>
<name>A0A379A192_9HYPH</name>
<dbReference type="GO" id="GO:0016491">
    <property type="term" value="F:oxidoreductase activity"/>
    <property type="evidence" value="ECO:0007669"/>
    <property type="project" value="UniProtKB-KW"/>
</dbReference>
<dbReference type="AlphaFoldDB" id="A0A379A192"/>
<dbReference type="Pfam" id="PF00881">
    <property type="entry name" value="Nitroreductase"/>
    <property type="match status" value="1"/>
</dbReference>
<dbReference type="SUPFAM" id="SSF55469">
    <property type="entry name" value="FMN-dependent nitroreductase-like"/>
    <property type="match status" value="1"/>
</dbReference>
<feature type="domain" description="Nitroreductase" evidence="3">
    <location>
        <begin position="15"/>
        <end position="186"/>
    </location>
</feature>
<dbReference type="RefSeq" id="WP_019965331.1">
    <property type="nucleotide sequence ID" value="NZ_UGSK01000001.1"/>
</dbReference>
<dbReference type="InterPro" id="IPR000415">
    <property type="entry name" value="Nitroreductase-like"/>
</dbReference>
<sequence>MQLHIPAIVEAMEIRSSVNFFQAGTALEDEAILRLVDLASRAPTAFNLQNWRFIAVRSPEAKARLRALASGQAKVDEAAVTFILCGQHPRLDTLPQLLEPSVEAGYMPAALAASLAGAASAFYADSTQLARDEAVRSGSLAAAFLMMAAQAHGLASCPMIGFDAAGVAEAFGLAPDEVPVMLVTVGLPVDGNWPQKPRLSPDAITVLF</sequence>
<evidence type="ECO:0000259" key="3">
    <source>
        <dbReference type="Pfam" id="PF00881"/>
    </source>
</evidence>
<dbReference type="Proteomes" id="UP000255000">
    <property type="component" value="Unassembled WGS sequence"/>
</dbReference>
<evidence type="ECO:0000313" key="5">
    <source>
        <dbReference type="Proteomes" id="UP000255000"/>
    </source>
</evidence>
<dbReference type="InterPro" id="IPR029479">
    <property type="entry name" value="Nitroreductase"/>
</dbReference>
<organism evidence="4 5">
    <name type="scientific">Pannonibacter phragmitetus</name>
    <dbReference type="NCBI Taxonomy" id="121719"/>
    <lineage>
        <taxon>Bacteria</taxon>
        <taxon>Pseudomonadati</taxon>
        <taxon>Pseudomonadota</taxon>
        <taxon>Alphaproteobacteria</taxon>
        <taxon>Hyphomicrobiales</taxon>
        <taxon>Stappiaceae</taxon>
        <taxon>Pannonibacter</taxon>
    </lineage>
</organism>
<comment type="similarity">
    <text evidence="1">Belongs to the nitroreductase family.</text>
</comment>
<proteinExistence type="inferred from homology"/>
<evidence type="ECO:0000256" key="1">
    <source>
        <dbReference type="ARBA" id="ARBA00007118"/>
    </source>
</evidence>
<evidence type="ECO:0000313" key="4">
    <source>
        <dbReference type="EMBL" id="SUB02919.1"/>
    </source>
</evidence>
<evidence type="ECO:0000256" key="2">
    <source>
        <dbReference type="ARBA" id="ARBA00023002"/>
    </source>
</evidence>
<protein>
    <submittedName>
        <fullName evidence="4">NAD(P)H nitroreductase yodC</fullName>
        <ecNumber evidence="4">1.-.-.-</ecNumber>
    </submittedName>
</protein>
<dbReference type="Gene3D" id="3.40.109.10">
    <property type="entry name" value="NADH Oxidase"/>
    <property type="match status" value="1"/>
</dbReference>